<accession>A0A0U3A7P7</accession>
<evidence type="ECO:0000256" key="1">
    <source>
        <dbReference type="ARBA" id="ARBA00023125"/>
    </source>
</evidence>
<dbReference type="PANTHER" id="PTHR44216:SF3">
    <property type="entry name" value="PROTEIN O-MANNOSYL-TRANSFERASE TMTC2"/>
    <property type="match status" value="1"/>
</dbReference>
<feature type="repeat" description="TPR" evidence="2">
    <location>
        <begin position="271"/>
        <end position="304"/>
    </location>
</feature>
<dbReference type="PROSITE" id="PS50005">
    <property type="entry name" value="TPR"/>
    <property type="match status" value="1"/>
</dbReference>
<evidence type="ECO:0000313" key="7">
    <source>
        <dbReference type="Proteomes" id="UP000068447"/>
    </source>
</evidence>
<dbReference type="Proteomes" id="UP000068447">
    <property type="component" value="Chromosome"/>
</dbReference>
<dbReference type="PROSITE" id="PS51755">
    <property type="entry name" value="OMPR_PHOB"/>
    <property type="match status" value="1"/>
</dbReference>
<organism evidence="6 7">
    <name type="scientific">Lacimicrobium alkaliphilum</name>
    <dbReference type="NCBI Taxonomy" id="1526571"/>
    <lineage>
        <taxon>Bacteria</taxon>
        <taxon>Pseudomonadati</taxon>
        <taxon>Pseudomonadota</taxon>
        <taxon>Gammaproteobacteria</taxon>
        <taxon>Alteromonadales</taxon>
        <taxon>Alteromonadaceae</taxon>
        <taxon>Lacimicrobium</taxon>
    </lineage>
</organism>
<proteinExistence type="predicted"/>
<keyword evidence="4" id="KW-0812">Transmembrane</keyword>
<dbReference type="KEGG" id="lal:AT746_01245"/>
<dbReference type="Pfam" id="PF14559">
    <property type="entry name" value="TPR_19"/>
    <property type="match status" value="1"/>
</dbReference>
<keyword evidence="4" id="KW-1133">Transmembrane helix</keyword>
<keyword evidence="2" id="KW-0802">TPR repeat</keyword>
<dbReference type="SUPFAM" id="SSF46894">
    <property type="entry name" value="C-terminal effector domain of the bipartite response regulators"/>
    <property type="match status" value="1"/>
</dbReference>
<evidence type="ECO:0000256" key="3">
    <source>
        <dbReference type="PROSITE-ProRule" id="PRU01091"/>
    </source>
</evidence>
<dbReference type="EMBL" id="CP013650">
    <property type="protein sequence ID" value="ALS97038.1"/>
    <property type="molecule type" value="Genomic_DNA"/>
</dbReference>
<gene>
    <name evidence="6" type="ORF">AT746_01245</name>
</gene>
<evidence type="ECO:0000259" key="5">
    <source>
        <dbReference type="PROSITE" id="PS51755"/>
    </source>
</evidence>
<dbReference type="SMART" id="SM00862">
    <property type="entry name" value="Trans_reg_C"/>
    <property type="match status" value="1"/>
</dbReference>
<feature type="DNA-binding region" description="OmpR/PhoB-type" evidence="3">
    <location>
        <begin position="9"/>
        <end position="107"/>
    </location>
</feature>
<dbReference type="Gene3D" id="1.10.10.10">
    <property type="entry name" value="Winged helix-like DNA-binding domain superfamily/Winged helix DNA-binding domain"/>
    <property type="match status" value="1"/>
</dbReference>
<evidence type="ECO:0000256" key="4">
    <source>
        <dbReference type="SAM" id="Phobius"/>
    </source>
</evidence>
<dbReference type="STRING" id="1526571.AT746_01245"/>
<dbReference type="InterPro" id="IPR052384">
    <property type="entry name" value="TMTC_O-mannosyltransferase"/>
</dbReference>
<dbReference type="SUPFAM" id="SSF48452">
    <property type="entry name" value="TPR-like"/>
    <property type="match status" value="1"/>
</dbReference>
<protein>
    <recommendedName>
        <fullName evidence="5">OmpR/PhoB-type domain-containing protein</fullName>
    </recommendedName>
</protein>
<dbReference type="CDD" id="cd00383">
    <property type="entry name" value="trans_reg_C"/>
    <property type="match status" value="1"/>
</dbReference>
<dbReference type="Gene3D" id="1.25.40.10">
    <property type="entry name" value="Tetratricopeptide repeat domain"/>
    <property type="match status" value="2"/>
</dbReference>
<dbReference type="InterPro" id="IPR016032">
    <property type="entry name" value="Sig_transdc_resp-reg_C-effctor"/>
</dbReference>
<feature type="transmembrane region" description="Helical" evidence="4">
    <location>
        <begin position="130"/>
        <end position="148"/>
    </location>
</feature>
<dbReference type="PANTHER" id="PTHR44216">
    <property type="entry name" value="PROTEIN O-MANNOSYL-TRANSFERASE TMTC2"/>
    <property type="match status" value="1"/>
</dbReference>
<keyword evidence="4" id="KW-0472">Membrane</keyword>
<dbReference type="Pfam" id="PF00486">
    <property type="entry name" value="Trans_reg_C"/>
    <property type="match status" value="1"/>
</dbReference>
<name>A0A0U3A7P7_9ALTE</name>
<dbReference type="GO" id="GO:0000160">
    <property type="term" value="P:phosphorelay signal transduction system"/>
    <property type="evidence" value="ECO:0007669"/>
    <property type="project" value="InterPro"/>
</dbReference>
<evidence type="ECO:0000256" key="2">
    <source>
        <dbReference type="PROSITE-ProRule" id="PRU00339"/>
    </source>
</evidence>
<keyword evidence="1 3" id="KW-0238">DNA-binding</keyword>
<dbReference type="InterPro" id="IPR011990">
    <property type="entry name" value="TPR-like_helical_dom_sf"/>
</dbReference>
<dbReference type="InterPro" id="IPR001867">
    <property type="entry name" value="OmpR/PhoB-type_DNA-bd"/>
</dbReference>
<evidence type="ECO:0000313" key="6">
    <source>
        <dbReference type="EMBL" id="ALS97038.1"/>
    </source>
</evidence>
<dbReference type="AlphaFoldDB" id="A0A0U3A7P7"/>
<feature type="domain" description="OmpR/PhoB-type" evidence="5">
    <location>
        <begin position="9"/>
        <end position="107"/>
    </location>
</feature>
<keyword evidence="7" id="KW-1185">Reference proteome</keyword>
<dbReference type="GO" id="GO:0003677">
    <property type="term" value="F:DNA binding"/>
    <property type="evidence" value="ECO:0007669"/>
    <property type="project" value="UniProtKB-UniRule"/>
</dbReference>
<dbReference type="InterPro" id="IPR036388">
    <property type="entry name" value="WH-like_DNA-bd_sf"/>
</dbReference>
<reference evidence="6 7" key="1">
    <citation type="submission" date="2015-12" db="EMBL/GenBank/DDBJ databases">
        <title>Complete genome of Lacimicrobium alkaliphilum KCTC 32984.</title>
        <authorList>
            <person name="Kim S.-G."/>
            <person name="Lee Y.-J."/>
        </authorList>
    </citation>
    <scope>NUCLEOTIDE SEQUENCE [LARGE SCALE GENOMIC DNA]</scope>
    <source>
        <strain evidence="6 7">YelD216</strain>
    </source>
</reference>
<sequence length="470" mass="53528">MYLSDNVVMQDFQLGQWRVSPAHNSLQQDQQQRSIEHTPMQVLLYLVQHHDRPVSKDELLETIWAGKVVSEDALTVAISQLRKALGDSARQPDYIKTLPGKGYQLIAPVTLPPPLTTEDNPTRKKYPMPVWFLAVFAIALAGILGWYATLNTSTSSVVYPPQAADAYQQGRYLLSQNGADKARQAETLFNRARELAPDMGEAHWGMAEARLRQPDAAQDQVENWLQQAIRLAPEFAPAHLTLAQYYFTRSWQFEAAGRTFQQALKLDPKHSQSHFLYAQFLLARGQFDSALQHTREYMRLAPQNYAAPVVAWIYNMMGKYQLALDELNKIANLSEPQLSYHISIQAVLENMGREEESFRHLREIMQQRGFSQRQLTSATARFQQGGLQAVYQWLLENNYDQNIGQYAPPLSQARYATKAGKLQLALDKLHQAVEQKQTEVLWLAVDPAYAPLHPLPEYQQLLKQIGILTN</sequence>
<dbReference type="GO" id="GO:0006355">
    <property type="term" value="P:regulation of DNA-templated transcription"/>
    <property type="evidence" value="ECO:0007669"/>
    <property type="project" value="InterPro"/>
</dbReference>
<dbReference type="InterPro" id="IPR019734">
    <property type="entry name" value="TPR_rpt"/>
</dbReference>